<evidence type="ECO:0000313" key="2">
    <source>
        <dbReference type="Proteomes" id="UP000035763"/>
    </source>
</evidence>
<protein>
    <submittedName>
        <fullName evidence="1">Uncharacterized protein</fullName>
    </submittedName>
</protein>
<dbReference type="EMBL" id="CAJA01000492">
    <property type="protein sequence ID" value="CCH75381.1"/>
    <property type="molecule type" value="Genomic_DNA"/>
</dbReference>
<organism evidence="1 2">
    <name type="scientific">Nostocoides australiense Ben110</name>
    <dbReference type="NCBI Taxonomy" id="1193182"/>
    <lineage>
        <taxon>Bacteria</taxon>
        <taxon>Bacillati</taxon>
        <taxon>Actinomycetota</taxon>
        <taxon>Actinomycetes</taxon>
        <taxon>Micrococcales</taxon>
        <taxon>Intrasporangiaceae</taxon>
        <taxon>Nostocoides</taxon>
    </lineage>
</organism>
<keyword evidence="2" id="KW-1185">Reference proteome</keyword>
<evidence type="ECO:0000313" key="1">
    <source>
        <dbReference type="EMBL" id="CCH75381.1"/>
    </source>
</evidence>
<dbReference type="OrthoDB" id="5148887at2"/>
<name>W6K2K8_9MICO</name>
<proteinExistence type="predicted"/>
<sequence>MRSYAVCFGMPDGAAPELPAGVLADFLTALQTLLYRLTREAADQAGLGRAVRPVELSSGAHVSWSEAGTLLVKVGDPDALEIDPLADATDAAFAIVLDAITLNTRPPHLTNPVADAVDGLIRVLLDLGRPVAIVLPDGQVATCDPAEIRRDPWQQTRLEPARIGTVTGRLEMVDLRSRRCRIRDPLGQAYDVSDLGNPSEAARLVGEQVAVSGVVQEGTGTQHHRIEEAHVIPLPARQPAAQQILRPAADQLDLTDDEWRTFLAAHRDDL</sequence>
<dbReference type="Proteomes" id="UP000035763">
    <property type="component" value="Unassembled WGS sequence"/>
</dbReference>
<accession>W6K2K8</accession>
<reference evidence="1 2" key="1">
    <citation type="journal article" date="2013" name="ISME J.">
        <title>A metabolic model for members of the genus Tetrasphaera involved in enhanced biological phosphorus removal.</title>
        <authorList>
            <person name="Kristiansen R."/>
            <person name="Nguyen H.T.T."/>
            <person name="Saunders A.M."/>
            <person name="Nielsen J.L."/>
            <person name="Wimmer R."/>
            <person name="Le V.Q."/>
            <person name="McIlroy S.J."/>
            <person name="Petrovski S."/>
            <person name="Seviour R.J."/>
            <person name="Calteau A."/>
            <person name="Nielsen K.L."/>
            <person name="Nielsen P.H."/>
        </authorList>
    </citation>
    <scope>NUCLEOTIDE SEQUENCE [LARGE SCALE GENOMIC DNA]</scope>
    <source>
        <strain evidence="1 2">Ben110</strain>
    </source>
</reference>
<dbReference type="RefSeq" id="WP_048695820.1">
    <property type="nucleotide sequence ID" value="NZ_HG764815.1"/>
</dbReference>
<comment type="caution">
    <text evidence="1">The sequence shown here is derived from an EMBL/GenBank/DDBJ whole genome shotgun (WGS) entry which is preliminary data.</text>
</comment>
<dbReference type="AlphaFoldDB" id="W6K2K8"/>
<gene>
    <name evidence="1" type="ORF">BN11_660019</name>
</gene>
<dbReference type="STRING" id="1193182.BN11_660019"/>